<organism evidence="3 4">
    <name type="scientific">Furculomyces boomerangus</name>
    <dbReference type="NCBI Taxonomy" id="61424"/>
    <lineage>
        <taxon>Eukaryota</taxon>
        <taxon>Fungi</taxon>
        <taxon>Fungi incertae sedis</taxon>
        <taxon>Zoopagomycota</taxon>
        <taxon>Kickxellomycotina</taxon>
        <taxon>Harpellomycetes</taxon>
        <taxon>Harpellales</taxon>
        <taxon>Harpellaceae</taxon>
        <taxon>Furculomyces</taxon>
    </lineage>
</organism>
<keyword evidence="1" id="KW-0040">ANK repeat</keyword>
<feature type="repeat" description="ANK" evidence="1">
    <location>
        <begin position="681"/>
        <end position="713"/>
    </location>
</feature>
<keyword evidence="4" id="KW-1185">Reference proteome</keyword>
<evidence type="ECO:0000313" key="3">
    <source>
        <dbReference type="EMBL" id="PVU97278.1"/>
    </source>
</evidence>
<dbReference type="Gene3D" id="1.25.40.20">
    <property type="entry name" value="Ankyrin repeat-containing domain"/>
    <property type="match status" value="1"/>
</dbReference>
<dbReference type="SMART" id="SM00248">
    <property type="entry name" value="ANK"/>
    <property type="match status" value="6"/>
</dbReference>
<sequence length="893" mass="103239">MNINDLPFQTQSTIFYYAQNPNLATVSRNFYEVAHDSSTILKCLLHWNTLEKRDCCYFCKYNGMLENKNLVKAVINKNAYLPKVVYNPEKLFYSSIKHDWLDILELLLTKTTLEKISLDAFILLENAHTIQVDVSKQHDITAQDLVGGNASIYIHQRLDRDSYLQFLETFVFQLDFSSAEYVLSSTTYELINGEFIIDCIDSDNIEVFIFGMEQVKKANINIDFNLIEYSRTNYRENIYHYLVTTTTNFEDKEKVDEILKDAFLYQNIETLEYLIGKGAELTSIKDSDILDAMECHRIDSLVYYFENIGLENISEEIIPTLLKNYSFREKINLDKEPQILQFLTTTKADLKNKKKMRKIFKSAFILDSVDTLKYLSENGAEISIIEYNDIESAIESDSINSLMYYVENVGLENINEDMKLSFLKCKKFAEKFNLDKEPHIYIGKAVDYNSVNCLTYYVEVLGIENIKKSTTLALIKSKNIALKNKLLDLGLDPHINKHYLLHSSLNGYNSYTKSDIFDEILNFIKRLLDAGCDLYVRRSEILVYSIELNQPEIAKLILNYRKKLYPNIRKKVGMMILENEVDLVRKKYRNGNGKKFDITLNYDALQVFRDAVSIGCTSVVEKYLQNEMFINIYLKDELIYFCYTNRNSSIEMIIKFYISSKRNEKKVNSSNFEVSSLVNTRDGRPLEIAIKNENVEMINTLLKYGAKITPKNKNLFLDSIKHENIDLMNRYLEILDVKNKVHRDIIGEGLSHAILYSHFSIYDLLLAFLSEEPPAKKKKAEPKKTTRGRKTKSKATEISENVKNIPQNIKNIILQQACNVGNVEYARKAIEMGADTCTEGNLDQLKEIVSKETDLNIYDGMILKQAGKSCNIKIVNFLLSKGAKPEKIVWNSI</sequence>
<dbReference type="InterPro" id="IPR002110">
    <property type="entry name" value="Ankyrin_rpt"/>
</dbReference>
<name>A0A2T9YY73_9FUNG</name>
<feature type="region of interest" description="Disordered" evidence="2">
    <location>
        <begin position="776"/>
        <end position="797"/>
    </location>
</feature>
<evidence type="ECO:0000313" key="4">
    <source>
        <dbReference type="Proteomes" id="UP000245699"/>
    </source>
</evidence>
<gene>
    <name evidence="3" type="ORF">BB559_002092</name>
</gene>
<dbReference type="EMBL" id="MBFT01000113">
    <property type="protein sequence ID" value="PVU97278.1"/>
    <property type="molecule type" value="Genomic_DNA"/>
</dbReference>
<comment type="caution">
    <text evidence="3">The sequence shown here is derived from an EMBL/GenBank/DDBJ whole genome shotgun (WGS) entry which is preliminary data.</text>
</comment>
<dbReference type="PROSITE" id="PS50088">
    <property type="entry name" value="ANK_REPEAT"/>
    <property type="match status" value="1"/>
</dbReference>
<reference evidence="3 4" key="1">
    <citation type="journal article" date="2018" name="MBio">
        <title>Comparative Genomics Reveals the Core Gene Toolbox for the Fungus-Insect Symbiosis.</title>
        <authorList>
            <person name="Wang Y."/>
            <person name="Stata M."/>
            <person name="Wang W."/>
            <person name="Stajich J.E."/>
            <person name="White M.M."/>
            <person name="Moncalvo J.M."/>
        </authorList>
    </citation>
    <scope>NUCLEOTIDE SEQUENCE [LARGE SCALE GENOMIC DNA]</scope>
    <source>
        <strain evidence="3 4">AUS-77-4</strain>
    </source>
</reference>
<accession>A0A2T9YY73</accession>
<feature type="compositionally biased region" description="Basic residues" evidence="2">
    <location>
        <begin position="776"/>
        <end position="793"/>
    </location>
</feature>
<dbReference type="InterPro" id="IPR036770">
    <property type="entry name" value="Ankyrin_rpt-contain_sf"/>
</dbReference>
<dbReference type="SUPFAM" id="SSF48403">
    <property type="entry name" value="Ankyrin repeat"/>
    <property type="match status" value="2"/>
</dbReference>
<dbReference type="Proteomes" id="UP000245699">
    <property type="component" value="Unassembled WGS sequence"/>
</dbReference>
<protein>
    <submittedName>
        <fullName evidence="3">Uncharacterized protein</fullName>
    </submittedName>
</protein>
<proteinExistence type="predicted"/>
<evidence type="ECO:0000256" key="1">
    <source>
        <dbReference type="PROSITE-ProRule" id="PRU00023"/>
    </source>
</evidence>
<dbReference type="AlphaFoldDB" id="A0A2T9YY73"/>
<dbReference type="OrthoDB" id="194358at2759"/>
<evidence type="ECO:0000256" key="2">
    <source>
        <dbReference type="SAM" id="MobiDB-lite"/>
    </source>
</evidence>